<feature type="transmembrane region" description="Helical" evidence="5">
    <location>
        <begin position="169"/>
        <end position="190"/>
    </location>
</feature>
<evidence type="ECO:0000259" key="6">
    <source>
        <dbReference type="PROSITE" id="PS50929"/>
    </source>
</evidence>
<gene>
    <name evidence="7" type="ORF">HNV11_11175</name>
</gene>
<feature type="transmembrane region" description="Helical" evidence="5">
    <location>
        <begin position="31"/>
        <end position="53"/>
    </location>
</feature>
<dbReference type="EMBL" id="CP053435">
    <property type="protein sequence ID" value="QJW89898.1"/>
    <property type="molecule type" value="Genomic_DNA"/>
</dbReference>
<evidence type="ECO:0000256" key="4">
    <source>
        <dbReference type="ARBA" id="ARBA00023136"/>
    </source>
</evidence>
<protein>
    <submittedName>
        <fullName evidence="7">ABC transporter ATP-binding protein</fullName>
    </submittedName>
</protein>
<dbReference type="InterPro" id="IPR011527">
    <property type="entry name" value="ABC1_TM_dom"/>
</dbReference>
<proteinExistence type="predicted"/>
<sequence length="338" mass="37136">MAVIEAIESPPSPVQRLFRLLSNEKKDIGYIYLYAIVTGIISLSLPLGIQAVFNLVSGGLVFSSVYVLIGLVIAGVIIAGLLLIGQMVLVEILQQRIFAKAAFEFAYRLPRIQPESFGGYYPPELMNRFFDVMTIQKGLPKLLIDLTAAAMQILFGIILLSFYHPVFLAFGLFTLLAVTGIVLISGPAGLRTSLRESKDKYKVVAYLEDIARDLPGYRYRTANGSADQLELIDHMDALVTNYLKNRQQHFGVLKRIFYNGLAFKTLITAGLLILGTTLVVGREMTLGQFVASELVIVLITSSVDKLLSGIDTVFDLLTAVEKIGSVTDLPLETETDHA</sequence>
<dbReference type="InterPro" id="IPR039421">
    <property type="entry name" value="Type_1_exporter"/>
</dbReference>
<dbReference type="Pfam" id="PF00664">
    <property type="entry name" value="ABC_membrane"/>
    <property type="match status" value="1"/>
</dbReference>
<evidence type="ECO:0000256" key="2">
    <source>
        <dbReference type="ARBA" id="ARBA00022692"/>
    </source>
</evidence>
<evidence type="ECO:0000256" key="5">
    <source>
        <dbReference type="SAM" id="Phobius"/>
    </source>
</evidence>
<feature type="domain" description="ABC transmembrane type-1" evidence="6">
    <location>
        <begin position="33"/>
        <end position="313"/>
    </location>
</feature>
<name>A0A6M5Y626_9BACT</name>
<keyword evidence="4 5" id="KW-0472">Membrane</keyword>
<dbReference type="KEGG" id="stae:HNV11_11175"/>
<evidence type="ECO:0000313" key="8">
    <source>
        <dbReference type="Proteomes" id="UP000502756"/>
    </source>
</evidence>
<reference evidence="7 8" key="1">
    <citation type="submission" date="2020-05" db="EMBL/GenBank/DDBJ databases">
        <title>Genome sequencing of Spirosoma sp. TS118.</title>
        <authorList>
            <person name="Lee J.-H."/>
            <person name="Jeong S."/>
            <person name="Zhao L."/>
            <person name="Jung J.-H."/>
            <person name="Kim M.-K."/>
            <person name="Lim S."/>
        </authorList>
    </citation>
    <scope>NUCLEOTIDE SEQUENCE [LARGE SCALE GENOMIC DNA]</scope>
    <source>
        <strain evidence="7 8">TS118</strain>
    </source>
</reference>
<dbReference type="AlphaFoldDB" id="A0A6M5Y626"/>
<dbReference type="PROSITE" id="PS50929">
    <property type="entry name" value="ABC_TM1F"/>
    <property type="match status" value="1"/>
</dbReference>
<comment type="subcellular location">
    <subcellularLocation>
        <location evidence="1">Cell membrane</location>
        <topology evidence="1">Multi-pass membrane protein</topology>
    </subcellularLocation>
</comment>
<feature type="transmembrane region" description="Helical" evidence="5">
    <location>
        <begin position="65"/>
        <end position="90"/>
    </location>
</feature>
<dbReference type="GO" id="GO:0015421">
    <property type="term" value="F:ABC-type oligopeptide transporter activity"/>
    <property type="evidence" value="ECO:0007669"/>
    <property type="project" value="TreeGrafter"/>
</dbReference>
<keyword evidence="2 5" id="KW-0812">Transmembrane</keyword>
<dbReference type="GO" id="GO:0005524">
    <property type="term" value="F:ATP binding"/>
    <property type="evidence" value="ECO:0007669"/>
    <property type="project" value="UniProtKB-KW"/>
</dbReference>
<dbReference type="PANTHER" id="PTHR43394">
    <property type="entry name" value="ATP-DEPENDENT PERMEASE MDL1, MITOCHONDRIAL"/>
    <property type="match status" value="1"/>
</dbReference>
<evidence type="ECO:0000256" key="3">
    <source>
        <dbReference type="ARBA" id="ARBA00022989"/>
    </source>
</evidence>
<dbReference type="SUPFAM" id="SSF90123">
    <property type="entry name" value="ABC transporter transmembrane region"/>
    <property type="match status" value="1"/>
</dbReference>
<evidence type="ECO:0000313" key="7">
    <source>
        <dbReference type="EMBL" id="QJW89898.1"/>
    </source>
</evidence>
<keyword evidence="3 5" id="KW-1133">Transmembrane helix</keyword>
<dbReference type="GO" id="GO:0005886">
    <property type="term" value="C:plasma membrane"/>
    <property type="evidence" value="ECO:0007669"/>
    <property type="project" value="UniProtKB-SubCell"/>
</dbReference>
<dbReference type="PANTHER" id="PTHR43394:SF4">
    <property type="entry name" value="TOXIN SECRETION ABC TRANSPORTER ATP-BINDING PROTEIN"/>
    <property type="match status" value="1"/>
</dbReference>
<feature type="transmembrane region" description="Helical" evidence="5">
    <location>
        <begin position="256"/>
        <end position="280"/>
    </location>
</feature>
<accession>A0A6M5Y626</accession>
<keyword evidence="7" id="KW-0547">Nucleotide-binding</keyword>
<evidence type="ECO:0000256" key="1">
    <source>
        <dbReference type="ARBA" id="ARBA00004651"/>
    </source>
</evidence>
<dbReference type="RefSeq" id="WP_171739742.1">
    <property type="nucleotide sequence ID" value="NZ_CP053435.1"/>
</dbReference>
<dbReference type="Proteomes" id="UP000502756">
    <property type="component" value="Chromosome"/>
</dbReference>
<feature type="transmembrane region" description="Helical" evidence="5">
    <location>
        <begin position="142"/>
        <end position="163"/>
    </location>
</feature>
<keyword evidence="8" id="KW-1185">Reference proteome</keyword>
<dbReference type="InterPro" id="IPR036640">
    <property type="entry name" value="ABC1_TM_sf"/>
</dbReference>
<keyword evidence="7" id="KW-0067">ATP-binding</keyword>
<organism evidence="7 8">
    <name type="scientific">Spirosoma taeanense</name>
    <dbReference type="NCBI Taxonomy" id="2735870"/>
    <lineage>
        <taxon>Bacteria</taxon>
        <taxon>Pseudomonadati</taxon>
        <taxon>Bacteroidota</taxon>
        <taxon>Cytophagia</taxon>
        <taxon>Cytophagales</taxon>
        <taxon>Cytophagaceae</taxon>
        <taxon>Spirosoma</taxon>
    </lineage>
</organism>
<dbReference type="Gene3D" id="1.20.1560.10">
    <property type="entry name" value="ABC transporter type 1, transmembrane domain"/>
    <property type="match status" value="1"/>
</dbReference>